<comment type="caution">
    <text evidence="6">The sequence shown here is derived from an EMBL/GenBank/DDBJ whole genome shotgun (WGS) entry which is preliminary data.</text>
</comment>
<keyword evidence="3" id="KW-0520">NAD</keyword>
<comment type="similarity">
    <text evidence="1">Belongs to the short-chain dehydrogenases/reductases (SDR) family.</text>
</comment>
<evidence type="ECO:0000256" key="2">
    <source>
        <dbReference type="ARBA" id="ARBA00023002"/>
    </source>
</evidence>
<organism evidence="6 7">
    <name type="scientific">Pseudonocardia eucalypti</name>
    <dbReference type="NCBI Taxonomy" id="648755"/>
    <lineage>
        <taxon>Bacteria</taxon>
        <taxon>Bacillati</taxon>
        <taxon>Actinomycetota</taxon>
        <taxon>Actinomycetes</taxon>
        <taxon>Pseudonocardiales</taxon>
        <taxon>Pseudonocardiaceae</taxon>
        <taxon>Pseudonocardia</taxon>
    </lineage>
</organism>
<dbReference type="PANTHER" id="PTHR43180:SF28">
    <property type="entry name" value="NAD(P)-BINDING ROSSMANN-FOLD SUPERFAMILY PROTEIN"/>
    <property type="match status" value="1"/>
</dbReference>
<keyword evidence="5" id="KW-0753">Steroid metabolism</keyword>
<evidence type="ECO:0000256" key="5">
    <source>
        <dbReference type="ARBA" id="ARBA00023221"/>
    </source>
</evidence>
<dbReference type="CDD" id="cd05233">
    <property type="entry name" value="SDR_c"/>
    <property type="match status" value="1"/>
</dbReference>
<evidence type="ECO:0000313" key="7">
    <source>
        <dbReference type="Proteomes" id="UP001428817"/>
    </source>
</evidence>
<dbReference type="InterPro" id="IPR002347">
    <property type="entry name" value="SDR_fam"/>
</dbReference>
<dbReference type="Proteomes" id="UP001428817">
    <property type="component" value="Unassembled WGS sequence"/>
</dbReference>
<dbReference type="PANTHER" id="PTHR43180">
    <property type="entry name" value="3-OXOACYL-(ACYL-CARRIER-PROTEIN) REDUCTASE (AFU_ORTHOLOGUE AFUA_6G11210)"/>
    <property type="match status" value="1"/>
</dbReference>
<keyword evidence="7" id="KW-1185">Reference proteome</keyword>
<dbReference type="NCBIfam" id="NF005559">
    <property type="entry name" value="PRK07231.1"/>
    <property type="match status" value="1"/>
</dbReference>
<protein>
    <submittedName>
        <fullName evidence="6">SDR family oxidoreductase</fullName>
    </submittedName>
</protein>
<dbReference type="EMBL" id="BAABJP010000004">
    <property type="protein sequence ID" value="GAA5148979.1"/>
    <property type="molecule type" value="Genomic_DNA"/>
</dbReference>
<sequence length="276" mass="27651">MVSELSGRVAVVTGGAAGLGRGIAERFVRAGARVVVADVDREAGEATVAALGPNAVFRPADVADPDQVWGLVQFAADSVGGLDIMVNNAGVSGTMHANFLDDDFADFARVMAVNLLGVMVGTQQAARHMAAHGGGSIINVTSIGGVTAGRSVISYRASKAGVIHMSKSVAIDLAEHGVRVNCIAPGNIPTGLLAGAVAGEGADGRVAAVRAVMAVSRPLRREGTAADVAEAALYLASDRSAYVTGVVLPVDGGSTAGAPFKAEDLVKLAVAGEAAR</sequence>
<evidence type="ECO:0000256" key="1">
    <source>
        <dbReference type="ARBA" id="ARBA00006484"/>
    </source>
</evidence>
<name>A0ABP9PPV4_9PSEU</name>
<dbReference type="Pfam" id="PF13561">
    <property type="entry name" value="adh_short_C2"/>
    <property type="match status" value="1"/>
</dbReference>
<dbReference type="PRINTS" id="PR00081">
    <property type="entry name" value="GDHRDH"/>
</dbReference>
<proteinExistence type="inferred from homology"/>
<dbReference type="PRINTS" id="PR00080">
    <property type="entry name" value="SDRFAMILY"/>
</dbReference>
<evidence type="ECO:0000313" key="6">
    <source>
        <dbReference type="EMBL" id="GAA5148979.1"/>
    </source>
</evidence>
<gene>
    <name evidence="6" type="ORF">GCM10023321_12100</name>
</gene>
<reference evidence="7" key="1">
    <citation type="journal article" date="2019" name="Int. J. Syst. Evol. Microbiol.">
        <title>The Global Catalogue of Microorganisms (GCM) 10K type strain sequencing project: providing services to taxonomists for standard genome sequencing and annotation.</title>
        <authorList>
            <consortium name="The Broad Institute Genomics Platform"/>
            <consortium name="The Broad Institute Genome Sequencing Center for Infectious Disease"/>
            <person name="Wu L."/>
            <person name="Ma J."/>
        </authorList>
    </citation>
    <scope>NUCLEOTIDE SEQUENCE [LARGE SCALE GENOMIC DNA]</scope>
    <source>
        <strain evidence="7">JCM 18303</strain>
    </source>
</reference>
<dbReference type="Gene3D" id="3.40.50.720">
    <property type="entry name" value="NAD(P)-binding Rossmann-like Domain"/>
    <property type="match status" value="1"/>
</dbReference>
<keyword evidence="2" id="KW-0560">Oxidoreductase</keyword>
<dbReference type="InterPro" id="IPR036291">
    <property type="entry name" value="NAD(P)-bd_dom_sf"/>
</dbReference>
<keyword evidence="4" id="KW-0443">Lipid metabolism</keyword>
<evidence type="ECO:0000256" key="3">
    <source>
        <dbReference type="ARBA" id="ARBA00023027"/>
    </source>
</evidence>
<accession>A0ABP9PPV4</accession>
<dbReference type="SUPFAM" id="SSF51735">
    <property type="entry name" value="NAD(P)-binding Rossmann-fold domains"/>
    <property type="match status" value="1"/>
</dbReference>
<evidence type="ECO:0000256" key="4">
    <source>
        <dbReference type="ARBA" id="ARBA00023098"/>
    </source>
</evidence>